<sequence>MSFVRTLAALAAGFAAARGVDKYRQIGGMEGIKDALKKAGDPGGPVDQLAQQAEKLGLPGGAKTVREFYEKIGGAGEAAEAGLGNLIASMTSATTAGSRMMAELMESMTGASPSSPLAEENARLMIRAMIQAAKADGEIDEEERKKILDQLGDASDEEIAFVEAELNRPLDPVALARDVSESMREQIYATSLMAIRLDSAAESLYLDQLARALGLSPETRARLHAAMGRKPPAA</sequence>
<organism evidence="1 2">
    <name type="scientific">Albidovulum inexpectatum</name>
    <dbReference type="NCBI Taxonomy" id="196587"/>
    <lineage>
        <taxon>Bacteria</taxon>
        <taxon>Pseudomonadati</taxon>
        <taxon>Pseudomonadota</taxon>
        <taxon>Alphaproteobacteria</taxon>
        <taxon>Rhodobacterales</taxon>
        <taxon>Paracoccaceae</taxon>
        <taxon>Albidovulum</taxon>
    </lineage>
</organism>
<dbReference type="InterPro" id="IPR029024">
    <property type="entry name" value="TerB-like"/>
</dbReference>
<dbReference type="CDD" id="cd07178">
    <property type="entry name" value="terB_like_YebE"/>
    <property type="match status" value="1"/>
</dbReference>
<protein>
    <submittedName>
        <fullName evidence="1">Uncharacterized membrane protein YebE (DUF533 family)</fullName>
    </submittedName>
</protein>
<proteinExistence type="predicted"/>
<gene>
    <name evidence="1" type="ORF">LV82_02122</name>
</gene>
<name>A0A2S5JFH7_9RHOB</name>
<keyword evidence="2" id="KW-1185">Reference proteome</keyword>
<dbReference type="InterPro" id="IPR007486">
    <property type="entry name" value="YebE"/>
</dbReference>
<reference evidence="1 2" key="1">
    <citation type="submission" date="2018-01" db="EMBL/GenBank/DDBJ databases">
        <title>Genomic Encyclopedia of Archaeal and Bacterial Type Strains, Phase II (KMG-II): from individual species to whole genera.</title>
        <authorList>
            <person name="Goeker M."/>
        </authorList>
    </citation>
    <scope>NUCLEOTIDE SEQUENCE [LARGE SCALE GENOMIC DNA]</scope>
    <source>
        <strain evidence="1 2">DSM 12048</strain>
    </source>
</reference>
<dbReference type="Gene3D" id="1.10.3680.10">
    <property type="entry name" value="TerB-like"/>
    <property type="match status" value="1"/>
</dbReference>
<accession>A0A2S5JFH7</accession>
<dbReference type="EMBL" id="PRDS01000006">
    <property type="protein sequence ID" value="PPB80247.1"/>
    <property type="molecule type" value="Genomic_DNA"/>
</dbReference>
<dbReference type="OrthoDB" id="7866618at2"/>
<dbReference type="Pfam" id="PF04391">
    <property type="entry name" value="DUF533"/>
    <property type="match status" value="1"/>
</dbReference>
<dbReference type="SUPFAM" id="SSF158682">
    <property type="entry name" value="TerB-like"/>
    <property type="match status" value="1"/>
</dbReference>
<dbReference type="AlphaFoldDB" id="A0A2S5JFH7"/>
<dbReference type="Proteomes" id="UP000239736">
    <property type="component" value="Unassembled WGS sequence"/>
</dbReference>
<evidence type="ECO:0000313" key="1">
    <source>
        <dbReference type="EMBL" id="PPB80247.1"/>
    </source>
</evidence>
<dbReference type="RefSeq" id="WP_104071483.1">
    <property type="nucleotide sequence ID" value="NZ_PRDS01000006.1"/>
</dbReference>
<comment type="caution">
    <text evidence="1">The sequence shown here is derived from an EMBL/GenBank/DDBJ whole genome shotgun (WGS) entry which is preliminary data.</text>
</comment>
<evidence type="ECO:0000313" key="2">
    <source>
        <dbReference type="Proteomes" id="UP000239736"/>
    </source>
</evidence>